<keyword evidence="6" id="KW-1185">Reference proteome</keyword>
<dbReference type="InterPro" id="IPR019897">
    <property type="entry name" value="RidA_CS"/>
</dbReference>
<comment type="similarity">
    <text evidence="1">Belongs to the RutC family.</text>
</comment>
<dbReference type="HOGENOM" id="CLU_100715_0_0_1"/>
<dbReference type="InterPro" id="IPR006056">
    <property type="entry name" value="RidA"/>
</dbReference>
<dbReference type="Proteomes" id="UP000265566">
    <property type="component" value="Chromosome 5"/>
</dbReference>
<accession>G7K8J9</accession>
<reference evidence="3" key="2">
    <citation type="submission" date="2012-05" db="EMBL/GenBank/DDBJ databases">
        <authorList>
            <person name="Krishnakumar V."/>
            <person name="Cheung F."/>
            <person name="Xiao Y."/>
            <person name="Chan A."/>
            <person name="Moskal W.A."/>
            <person name="Town C.D."/>
        </authorList>
    </citation>
    <scope>NUCLEOTIDE SEQUENCE</scope>
</reference>
<dbReference type="PROSITE" id="PS01094">
    <property type="entry name" value="UPF0076"/>
    <property type="match status" value="1"/>
</dbReference>
<dbReference type="Gramene" id="rna33367">
    <property type="protein sequence ID" value="RHN57781.1"/>
    <property type="gene ID" value="gene33367"/>
</dbReference>
<dbReference type="NCBIfam" id="TIGR00004">
    <property type="entry name" value="Rid family detoxifying hydrolase"/>
    <property type="match status" value="1"/>
</dbReference>
<dbReference type="InterPro" id="IPR006175">
    <property type="entry name" value="YjgF/YER057c/UK114"/>
</dbReference>
<evidence type="ECO:0000256" key="1">
    <source>
        <dbReference type="ARBA" id="ARBA00010552"/>
    </source>
</evidence>
<dbReference type="Proteomes" id="UP000002051">
    <property type="component" value="Chromosome 5"/>
</dbReference>
<dbReference type="PANTHER" id="PTHR11803:SF45">
    <property type="entry name" value="PERCHLORIC ACID SOLUBLE TRANSLATION INHIBITOR-LIKE PROTEIN"/>
    <property type="match status" value="1"/>
</dbReference>
<evidence type="ECO:0000313" key="3">
    <source>
        <dbReference type="EMBL" id="AFK44548.1"/>
    </source>
</evidence>
<dbReference type="SUPFAM" id="SSF55298">
    <property type="entry name" value="YjgF-like"/>
    <property type="match status" value="1"/>
</dbReference>
<organism evidence="2 6">
    <name type="scientific">Medicago truncatula</name>
    <name type="common">Barrel medic</name>
    <name type="synonym">Medicago tribuloides</name>
    <dbReference type="NCBI Taxonomy" id="3880"/>
    <lineage>
        <taxon>Eukaryota</taxon>
        <taxon>Viridiplantae</taxon>
        <taxon>Streptophyta</taxon>
        <taxon>Embryophyta</taxon>
        <taxon>Tracheophyta</taxon>
        <taxon>Spermatophyta</taxon>
        <taxon>Magnoliopsida</taxon>
        <taxon>eudicotyledons</taxon>
        <taxon>Gunneridae</taxon>
        <taxon>Pentapetalae</taxon>
        <taxon>rosids</taxon>
        <taxon>fabids</taxon>
        <taxon>Fabales</taxon>
        <taxon>Fabaceae</taxon>
        <taxon>Papilionoideae</taxon>
        <taxon>50 kb inversion clade</taxon>
        <taxon>NPAAA clade</taxon>
        <taxon>Hologalegina</taxon>
        <taxon>IRL clade</taxon>
        <taxon>Trifolieae</taxon>
        <taxon>Medicago</taxon>
    </lineage>
</organism>
<dbReference type="ExpressionAtlas" id="G7K8J9">
    <property type="expression patterns" value="differential"/>
</dbReference>
<evidence type="ECO:0000313" key="6">
    <source>
        <dbReference type="Proteomes" id="UP000002051"/>
    </source>
</evidence>
<gene>
    <name evidence="5" type="primary">11425862</name>
    <name evidence="2" type="ordered locus">MTR_5g092740</name>
    <name evidence="4" type="ORF">MtrunA17_Chr5g0444131</name>
</gene>
<evidence type="ECO:0000313" key="2">
    <source>
        <dbReference type="EMBL" id="AET00500.1"/>
    </source>
</evidence>
<reference evidence="4" key="6">
    <citation type="journal article" date="2018" name="Nat. Plants">
        <title>Whole-genome landscape of Medicago truncatula symbiotic genes.</title>
        <authorList>
            <person name="Pecrix Y."/>
            <person name="Gamas P."/>
            <person name="Carrere S."/>
        </authorList>
    </citation>
    <scope>NUCLEOTIDE SEQUENCE</scope>
    <source>
        <tissue evidence="4">Leaves</tissue>
    </source>
</reference>
<dbReference type="EMBL" id="PSQE01000005">
    <property type="protein sequence ID" value="RHN57781.1"/>
    <property type="molecule type" value="Genomic_DNA"/>
</dbReference>
<dbReference type="EC" id="3.5.99.10" evidence="4"/>
<dbReference type="KEGG" id="mtr:11425862"/>
<evidence type="ECO:0000313" key="4">
    <source>
        <dbReference type="EMBL" id="RHN57781.1"/>
    </source>
</evidence>
<dbReference type="PANTHER" id="PTHR11803">
    <property type="entry name" value="2-IMINOBUTANOATE/2-IMINOPROPANOATE DEAMINASE RIDA"/>
    <property type="match status" value="1"/>
</dbReference>
<dbReference type="FunFam" id="3.30.1330.40:FF:000006">
    <property type="entry name" value="Reactive Intermediate Deaminase A, chloroplastic"/>
    <property type="match status" value="1"/>
</dbReference>
<dbReference type="eggNOG" id="KOG2317">
    <property type="taxonomic scope" value="Eukaryota"/>
</dbReference>
<reference evidence="5" key="4">
    <citation type="submission" date="2015-04" db="UniProtKB">
        <authorList>
            <consortium name="EnsemblPlants"/>
        </authorList>
    </citation>
    <scope>IDENTIFICATION</scope>
    <source>
        <strain evidence="5">cv. Jemalong A17</strain>
    </source>
</reference>
<dbReference type="OMA" id="AEGPYHQ"/>
<dbReference type="Pfam" id="PF01042">
    <property type="entry name" value="Ribonuc_L-PSP"/>
    <property type="match status" value="1"/>
</dbReference>
<dbReference type="STRING" id="3880.G7K8J9"/>
<dbReference type="CDD" id="cd00448">
    <property type="entry name" value="YjgF_YER057c_UK114_family"/>
    <property type="match status" value="1"/>
</dbReference>
<dbReference type="PaxDb" id="3880-AET00500"/>
<dbReference type="GO" id="GO:0019239">
    <property type="term" value="F:deaminase activity"/>
    <property type="evidence" value="ECO:0000318"/>
    <property type="project" value="GO_Central"/>
</dbReference>
<reference evidence="2 6" key="1">
    <citation type="journal article" date="2011" name="Nature">
        <title>The Medicago genome provides insight into the evolution of rhizobial symbioses.</title>
        <authorList>
            <person name="Young N.D."/>
            <person name="Debelle F."/>
            <person name="Oldroyd G.E."/>
            <person name="Geurts R."/>
            <person name="Cannon S.B."/>
            <person name="Udvardi M.K."/>
            <person name="Benedito V.A."/>
            <person name="Mayer K.F."/>
            <person name="Gouzy J."/>
            <person name="Schoof H."/>
            <person name="Van de Peer Y."/>
            <person name="Proost S."/>
            <person name="Cook D.R."/>
            <person name="Meyers B.C."/>
            <person name="Spannagl M."/>
            <person name="Cheung F."/>
            <person name="De Mita S."/>
            <person name="Krishnakumar V."/>
            <person name="Gundlach H."/>
            <person name="Zhou S."/>
            <person name="Mudge J."/>
            <person name="Bharti A.K."/>
            <person name="Murray J.D."/>
            <person name="Naoumkina M.A."/>
            <person name="Rosen B."/>
            <person name="Silverstein K.A."/>
            <person name="Tang H."/>
            <person name="Rombauts S."/>
            <person name="Zhao P.X."/>
            <person name="Zhou P."/>
            <person name="Barbe V."/>
            <person name="Bardou P."/>
            <person name="Bechner M."/>
            <person name="Bellec A."/>
            <person name="Berger A."/>
            <person name="Berges H."/>
            <person name="Bidwell S."/>
            <person name="Bisseling T."/>
            <person name="Choisne N."/>
            <person name="Couloux A."/>
            <person name="Denny R."/>
            <person name="Deshpande S."/>
            <person name="Dai X."/>
            <person name="Doyle J.J."/>
            <person name="Dudez A.M."/>
            <person name="Farmer A.D."/>
            <person name="Fouteau S."/>
            <person name="Franken C."/>
            <person name="Gibelin C."/>
            <person name="Gish J."/>
            <person name="Goldstein S."/>
            <person name="Gonzalez A.J."/>
            <person name="Green P.J."/>
            <person name="Hallab A."/>
            <person name="Hartog M."/>
            <person name="Hua A."/>
            <person name="Humphray S.J."/>
            <person name="Jeong D.H."/>
            <person name="Jing Y."/>
            <person name="Jocker A."/>
            <person name="Kenton S.M."/>
            <person name="Kim D.J."/>
            <person name="Klee K."/>
            <person name="Lai H."/>
            <person name="Lang C."/>
            <person name="Lin S."/>
            <person name="Macmil S.L."/>
            <person name="Magdelenat G."/>
            <person name="Matthews L."/>
            <person name="McCorrison J."/>
            <person name="Monaghan E.L."/>
            <person name="Mun J.H."/>
            <person name="Najar F.Z."/>
            <person name="Nicholson C."/>
            <person name="Noirot C."/>
            <person name="O'Bleness M."/>
            <person name="Paule C.R."/>
            <person name="Poulain J."/>
            <person name="Prion F."/>
            <person name="Qin B."/>
            <person name="Qu C."/>
            <person name="Retzel E.F."/>
            <person name="Riddle C."/>
            <person name="Sallet E."/>
            <person name="Samain S."/>
            <person name="Samson N."/>
            <person name="Sanders I."/>
            <person name="Saurat O."/>
            <person name="Scarpelli C."/>
            <person name="Schiex T."/>
            <person name="Segurens B."/>
            <person name="Severin A.J."/>
            <person name="Sherrier D.J."/>
            <person name="Shi R."/>
            <person name="Sims S."/>
            <person name="Singer S.R."/>
            <person name="Sinharoy S."/>
            <person name="Sterck L."/>
            <person name="Viollet A."/>
            <person name="Wang B.B."/>
            <person name="Wang K."/>
            <person name="Wang M."/>
            <person name="Wang X."/>
            <person name="Warfsmann J."/>
            <person name="Weissenbach J."/>
            <person name="White D.D."/>
            <person name="White J.D."/>
            <person name="Wiley G.B."/>
            <person name="Wincker P."/>
            <person name="Xing Y."/>
            <person name="Yang L."/>
            <person name="Yao Z."/>
            <person name="Ying F."/>
            <person name="Zhai J."/>
            <person name="Zhou L."/>
            <person name="Zuber A."/>
            <person name="Denarie J."/>
            <person name="Dixon R.A."/>
            <person name="May G.D."/>
            <person name="Schwartz D.C."/>
            <person name="Rogers J."/>
            <person name="Quetier F."/>
            <person name="Town C.D."/>
            <person name="Roe B.A."/>
        </authorList>
    </citation>
    <scope>NUCLEOTIDE SEQUENCE [LARGE SCALE GENOMIC DNA]</scope>
    <source>
        <strain evidence="2">A17</strain>
        <strain evidence="5 6">cv. Jemalong A17</strain>
    </source>
</reference>
<dbReference type="EnsemblPlants" id="AET00500">
    <property type="protein sequence ID" value="AET00500"/>
    <property type="gene ID" value="MTR_5g092740"/>
</dbReference>
<reference evidence="2 6" key="3">
    <citation type="journal article" date="2014" name="BMC Genomics">
        <title>An improved genome release (version Mt4.0) for the model legume Medicago truncatula.</title>
        <authorList>
            <person name="Tang H."/>
            <person name="Krishnakumar V."/>
            <person name="Bidwell S."/>
            <person name="Rosen B."/>
            <person name="Chan A."/>
            <person name="Zhou S."/>
            <person name="Gentzbittel L."/>
            <person name="Childs K.L."/>
            <person name="Yandell M."/>
            <person name="Gundlach H."/>
            <person name="Mayer K.F."/>
            <person name="Schwartz D.C."/>
            <person name="Town C.D."/>
        </authorList>
    </citation>
    <scope>GENOME REANNOTATION</scope>
    <source>
        <strain evidence="5 6">cv. Jemalong A17</strain>
    </source>
</reference>
<name>G7K8J9_MEDTR</name>
<protein>
    <submittedName>
        <fullName evidence="2">Perchloric acid soluble translation inhibitor-like protein</fullName>
    </submittedName>
    <submittedName>
        <fullName evidence="4">Putative 2-iminobutanoate/2-iminopropanoate deaminase</fullName>
        <ecNumber evidence="4">3.5.99.10</ecNumber>
    </submittedName>
</protein>
<dbReference type="GO" id="GO:0005829">
    <property type="term" value="C:cytosol"/>
    <property type="evidence" value="ECO:0000318"/>
    <property type="project" value="GO_Central"/>
</dbReference>
<dbReference type="EMBL" id="CM001221">
    <property type="protein sequence ID" value="AET00500.1"/>
    <property type="molecule type" value="Genomic_DNA"/>
</dbReference>
<dbReference type="Gene3D" id="3.30.1330.40">
    <property type="entry name" value="RutC-like"/>
    <property type="match status" value="1"/>
</dbReference>
<dbReference type="EMBL" id="BT144754">
    <property type="protein sequence ID" value="AFK44548.1"/>
    <property type="molecule type" value="mRNA"/>
</dbReference>
<proteinExistence type="evidence at transcript level"/>
<evidence type="ECO:0000313" key="7">
    <source>
        <dbReference type="Proteomes" id="UP000265566"/>
    </source>
</evidence>
<keyword evidence="4" id="KW-0378">Hydrolase</keyword>
<dbReference type="GO" id="GO:0120241">
    <property type="term" value="F:2-iminobutanoate/2-iminopropanoate deaminase"/>
    <property type="evidence" value="ECO:0007669"/>
    <property type="project" value="UniProtKB-EC"/>
</dbReference>
<dbReference type="OrthoDB" id="309640at2759"/>
<evidence type="ECO:0000313" key="5">
    <source>
        <dbReference type="EnsemblPlants" id="AET00500"/>
    </source>
</evidence>
<dbReference type="GO" id="GO:0006402">
    <property type="term" value="P:mRNA catabolic process"/>
    <property type="evidence" value="ECO:0000318"/>
    <property type="project" value="GO_Central"/>
</dbReference>
<dbReference type="AlphaFoldDB" id="G7K8J9"/>
<dbReference type="GO" id="GO:0005739">
    <property type="term" value="C:mitochondrion"/>
    <property type="evidence" value="ECO:0000318"/>
    <property type="project" value="GO_Central"/>
</dbReference>
<reference evidence="7" key="5">
    <citation type="journal article" date="2018" name="Nat. Plants">
        <title>Whole-genome landscape of Medicago truncatula symbiotic genes.</title>
        <authorList>
            <person name="Pecrix Y."/>
            <person name="Staton S.E."/>
            <person name="Sallet E."/>
            <person name="Lelandais-Briere C."/>
            <person name="Moreau S."/>
            <person name="Carrere S."/>
            <person name="Blein T."/>
            <person name="Jardinaud M.F."/>
            <person name="Latrasse D."/>
            <person name="Zouine M."/>
            <person name="Zahm M."/>
            <person name="Kreplak J."/>
            <person name="Mayjonade B."/>
            <person name="Satge C."/>
            <person name="Perez M."/>
            <person name="Cauet S."/>
            <person name="Marande W."/>
            <person name="Chantry-Darmon C."/>
            <person name="Lopez-Roques C."/>
            <person name="Bouchez O."/>
            <person name="Berard A."/>
            <person name="Debelle F."/>
            <person name="Munos S."/>
            <person name="Bendahmane A."/>
            <person name="Berges H."/>
            <person name="Niebel A."/>
            <person name="Buitink J."/>
            <person name="Frugier F."/>
            <person name="Benhamed M."/>
            <person name="Crespi M."/>
            <person name="Gouzy J."/>
            <person name="Gamas P."/>
        </authorList>
    </citation>
    <scope>NUCLEOTIDE SEQUENCE [LARGE SCALE GENOMIC DNA]</scope>
    <source>
        <strain evidence="7">cv. Jemalong A17</strain>
    </source>
</reference>
<sequence length="191" mass="20403">MASLCGPTCFTIPATNGGLLRHRTSLTTRRGCLSVSGGTSFFHTSPSSKRSLSFTCLSISSDSRIGIKEAVETEKAPAALGPYSQANKVNNILFVSGVLGLVPETGKFVSDNVEDQTEQLLKNMGEILKAGGASYSSVVKTTIMLADLKDFKKVNEIYAKYFPAPFPARSTYQVAALPLDAKIEIECIATL</sequence>
<dbReference type="GO" id="GO:0017148">
    <property type="term" value="P:negative regulation of translation"/>
    <property type="evidence" value="ECO:0000318"/>
    <property type="project" value="GO_Central"/>
</dbReference>
<dbReference type="InterPro" id="IPR035959">
    <property type="entry name" value="RutC-like_sf"/>
</dbReference>